<accession>A4U1B6</accession>
<protein>
    <submittedName>
        <fullName evidence="2">Secreted protein</fullName>
    </submittedName>
</protein>
<sequence>MMADKSGFLHRLKSFVLILIACAAAALLFEALARIINWQAAPEASVGTIRYGFTPSGLGDMHPDQNGVYTAHPALPYHVRANTQGFRNRTELAADRPLVLALGDSQTFGLFVHAQDVWTDWLEHYLGRDGIRVQVLNNGIPGASIRDEMAYFVEKGSRLGAKIVILCVYVNDIADLRAPSTIRAEAMAIEQNVRFSGLRWFLRQNSALYDSAKAIRASLAQSAIRADNHAAPVNAADGATAAVALAEPNIPFDEYDRLFNQFTDAVLASGAQLIVAFLPGPGVSQTNERIGEFIDTLSRQRGLPFLNLGTALADRSADEIYLMRQNDPTYPSDIHLSRSGHMLVGSALAAPVGKLLK</sequence>
<organism evidence="2">
    <name type="scientific">Magnetospirillum gryphiswaldense</name>
    <dbReference type="NCBI Taxonomy" id="55518"/>
    <lineage>
        <taxon>Bacteria</taxon>
        <taxon>Pseudomonadati</taxon>
        <taxon>Pseudomonadota</taxon>
        <taxon>Alphaproteobacteria</taxon>
        <taxon>Rhodospirillales</taxon>
        <taxon>Rhodospirillaceae</taxon>
        <taxon>Magnetospirillum</taxon>
    </lineage>
</organism>
<evidence type="ECO:0000259" key="1">
    <source>
        <dbReference type="Pfam" id="PF13472"/>
    </source>
</evidence>
<reference evidence="2" key="1">
    <citation type="journal article" date="2007" name="J. Bacteriol.">
        <title>Comparative genome analysis of four magnetotactic bacteria reveals a complex set of group-specific genes implicated in magnetosome biomineralization and function.</title>
        <authorList>
            <person name="Richter M."/>
            <person name="Kube M."/>
            <person name="Bazylinski D.A."/>
            <person name="Lombardot T."/>
            <person name="Gloeckner F.O."/>
            <person name="Reinhardt R."/>
            <person name="Schueler D."/>
        </authorList>
    </citation>
    <scope>NUCLEOTIDE SEQUENCE</scope>
    <source>
        <strain evidence="2">MSR-1</strain>
    </source>
</reference>
<evidence type="ECO:0000313" key="2">
    <source>
        <dbReference type="EMBL" id="CAM76673.1"/>
    </source>
</evidence>
<dbReference type="GO" id="GO:0016788">
    <property type="term" value="F:hydrolase activity, acting on ester bonds"/>
    <property type="evidence" value="ECO:0007669"/>
    <property type="project" value="UniProtKB-ARBA"/>
</dbReference>
<dbReference type="SUPFAM" id="SSF52266">
    <property type="entry name" value="SGNH hydrolase"/>
    <property type="match status" value="1"/>
</dbReference>
<dbReference type="InterPro" id="IPR036514">
    <property type="entry name" value="SGNH_hydro_sf"/>
</dbReference>
<dbReference type="AlphaFoldDB" id="A4U1B6"/>
<feature type="domain" description="SGNH hydrolase-type esterase" evidence="1">
    <location>
        <begin position="101"/>
        <end position="341"/>
    </location>
</feature>
<dbReference type="RefSeq" id="WP_106003028.1">
    <property type="nucleotide sequence ID" value="NZ_CP027527.1"/>
</dbReference>
<dbReference type="EMBL" id="CU459003">
    <property type="protein sequence ID" value="CAM76673.1"/>
    <property type="molecule type" value="Genomic_DNA"/>
</dbReference>
<dbReference type="Gene3D" id="3.40.50.1110">
    <property type="entry name" value="SGNH hydrolase"/>
    <property type="match status" value="1"/>
</dbReference>
<proteinExistence type="predicted"/>
<gene>
    <name evidence="2" type="ORF">MGR_1203</name>
</gene>
<dbReference type="Pfam" id="PF13472">
    <property type="entry name" value="Lipase_GDSL_2"/>
    <property type="match status" value="1"/>
</dbReference>
<dbReference type="InterPro" id="IPR013830">
    <property type="entry name" value="SGNH_hydro"/>
</dbReference>
<name>A4U1B6_9PROT</name>